<comment type="caution">
    <text evidence="1">The sequence shown here is derived from an EMBL/GenBank/DDBJ whole genome shotgun (WGS) entry which is preliminary data.</text>
</comment>
<dbReference type="GO" id="GO:0004497">
    <property type="term" value="F:monooxygenase activity"/>
    <property type="evidence" value="ECO:0007669"/>
    <property type="project" value="InterPro"/>
</dbReference>
<protein>
    <submittedName>
        <fullName evidence="1">Uncharacterized protein</fullName>
    </submittedName>
</protein>
<reference evidence="1" key="2">
    <citation type="submission" date="2020-02" db="EMBL/GenBank/DDBJ databases">
        <authorList>
            <person name="Gilchrist C.L.M."/>
            <person name="Chooi Y.-H."/>
        </authorList>
    </citation>
    <scope>NUCLEOTIDE SEQUENCE</scope>
    <source>
        <strain evidence="1">MST-FP2251</strain>
    </source>
</reference>
<dbReference type="InterPro" id="IPR036396">
    <property type="entry name" value="Cyt_P450_sf"/>
</dbReference>
<dbReference type="GO" id="GO:0016705">
    <property type="term" value="F:oxidoreductase activity, acting on paired donors, with incorporation or reduction of molecular oxygen"/>
    <property type="evidence" value="ECO:0007669"/>
    <property type="project" value="InterPro"/>
</dbReference>
<dbReference type="AlphaFoldDB" id="A0AAD4CZ22"/>
<gene>
    <name evidence="1" type="ORF">FE257_007941</name>
</gene>
<evidence type="ECO:0000313" key="1">
    <source>
        <dbReference type="EMBL" id="KAF9894438.1"/>
    </source>
</evidence>
<dbReference type="Gene3D" id="1.10.630.10">
    <property type="entry name" value="Cytochrome P450"/>
    <property type="match status" value="1"/>
</dbReference>
<keyword evidence="2" id="KW-1185">Reference proteome</keyword>
<dbReference type="GO" id="GO:0005506">
    <property type="term" value="F:iron ion binding"/>
    <property type="evidence" value="ECO:0007669"/>
    <property type="project" value="InterPro"/>
</dbReference>
<dbReference type="GO" id="GO:0020037">
    <property type="term" value="F:heme binding"/>
    <property type="evidence" value="ECO:0007669"/>
    <property type="project" value="InterPro"/>
</dbReference>
<proteinExistence type="predicted"/>
<dbReference type="Proteomes" id="UP001194746">
    <property type="component" value="Unassembled WGS sequence"/>
</dbReference>
<sequence length="111" mass="12604">MFFTKPALDMLVKNAEKSFGAMNSLEIPETALSPAFFPNLSMRSRTGPYACAGEQLALMELRLVVAEVLRRYDPALAPSQTEGEFWAQHKDHYTLAPSPLWLQFTKRSDYF</sequence>
<accession>A0AAD4CZ22</accession>
<dbReference type="EMBL" id="VCAU01000004">
    <property type="protein sequence ID" value="KAF9894438.1"/>
    <property type="molecule type" value="Genomic_DNA"/>
</dbReference>
<organism evidence="1 2">
    <name type="scientific">Aspergillus nanangensis</name>
    <dbReference type="NCBI Taxonomy" id="2582783"/>
    <lineage>
        <taxon>Eukaryota</taxon>
        <taxon>Fungi</taxon>
        <taxon>Dikarya</taxon>
        <taxon>Ascomycota</taxon>
        <taxon>Pezizomycotina</taxon>
        <taxon>Eurotiomycetes</taxon>
        <taxon>Eurotiomycetidae</taxon>
        <taxon>Eurotiales</taxon>
        <taxon>Aspergillaceae</taxon>
        <taxon>Aspergillus</taxon>
        <taxon>Aspergillus subgen. Circumdati</taxon>
    </lineage>
</organism>
<evidence type="ECO:0000313" key="2">
    <source>
        <dbReference type="Proteomes" id="UP001194746"/>
    </source>
</evidence>
<dbReference type="SUPFAM" id="SSF48264">
    <property type="entry name" value="Cytochrome P450"/>
    <property type="match status" value="1"/>
</dbReference>
<reference evidence="1" key="1">
    <citation type="journal article" date="2019" name="Beilstein J. Org. Chem.">
        <title>Nanangenines: drimane sesquiterpenoids as the dominant metabolite cohort of a novel Australian fungus, Aspergillus nanangensis.</title>
        <authorList>
            <person name="Lacey H.J."/>
            <person name="Gilchrist C.L.M."/>
            <person name="Crombie A."/>
            <person name="Kalaitzis J.A."/>
            <person name="Vuong D."/>
            <person name="Rutledge P.J."/>
            <person name="Turner P."/>
            <person name="Pitt J.I."/>
            <person name="Lacey E."/>
            <person name="Chooi Y.H."/>
            <person name="Piggott A.M."/>
        </authorList>
    </citation>
    <scope>NUCLEOTIDE SEQUENCE</scope>
    <source>
        <strain evidence="1">MST-FP2251</strain>
    </source>
</reference>
<name>A0AAD4CZ22_ASPNN</name>